<keyword evidence="4 6" id="KW-1133">Transmembrane helix</keyword>
<dbReference type="PANTHER" id="PTHR39087">
    <property type="entry name" value="UPF0104 MEMBRANE PROTEIN MJ1595"/>
    <property type="match status" value="1"/>
</dbReference>
<protein>
    <submittedName>
        <fullName evidence="7">Flippase-like domain-containing protein</fullName>
    </submittedName>
</protein>
<evidence type="ECO:0000256" key="6">
    <source>
        <dbReference type="SAM" id="Phobius"/>
    </source>
</evidence>
<keyword evidence="2" id="KW-1003">Cell membrane</keyword>
<gene>
    <name evidence="7" type="ORF">J3U88_17105</name>
</gene>
<feature type="transmembrane region" description="Helical" evidence="6">
    <location>
        <begin position="166"/>
        <end position="188"/>
    </location>
</feature>
<organism evidence="7 8">
    <name type="scientific">Acanthopleuribacter pedis</name>
    <dbReference type="NCBI Taxonomy" id="442870"/>
    <lineage>
        <taxon>Bacteria</taxon>
        <taxon>Pseudomonadati</taxon>
        <taxon>Acidobacteriota</taxon>
        <taxon>Holophagae</taxon>
        <taxon>Acanthopleuribacterales</taxon>
        <taxon>Acanthopleuribacteraceae</taxon>
        <taxon>Acanthopleuribacter</taxon>
    </lineage>
</organism>
<feature type="transmembrane region" description="Helical" evidence="6">
    <location>
        <begin position="51"/>
        <end position="72"/>
    </location>
</feature>
<keyword evidence="3 6" id="KW-0812">Transmembrane</keyword>
<feature type="transmembrane region" description="Helical" evidence="6">
    <location>
        <begin position="231"/>
        <end position="254"/>
    </location>
</feature>
<dbReference type="Pfam" id="PF03706">
    <property type="entry name" value="LPG_synthase_TM"/>
    <property type="match status" value="1"/>
</dbReference>
<evidence type="ECO:0000256" key="5">
    <source>
        <dbReference type="ARBA" id="ARBA00023136"/>
    </source>
</evidence>
<dbReference type="RefSeq" id="WP_207860150.1">
    <property type="nucleotide sequence ID" value="NZ_JAFREP010000016.1"/>
</dbReference>
<dbReference type="GO" id="GO:0005886">
    <property type="term" value="C:plasma membrane"/>
    <property type="evidence" value="ECO:0007669"/>
    <property type="project" value="UniProtKB-SubCell"/>
</dbReference>
<keyword evidence="8" id="KW-1185">Reference proteome</keyword>
<dbReference type="InterPro" id="IPR022791">
    <property type="entry name" value="L-PG_synthase/AglD"/>
</dbReference>
<evidence type="ECO:0000313" key="7">
    <source>
        <dbReference type="EMBL" id="MBO1320196.1"/>
    </source>
</evidence>
<evidence type="ECO:0000256" key="1">
    <source>
        <dbReference type="ARBA" id="ARBA00004651"/>
    </source>
</evidence>
<feature type="transmembrane region" description="Helical" evidence="6">
    <location>
        <begin position="136"/>
        <end position="154"/>
    </location>
</feature>
<accession>A0A8J7U6B4</accession>
<keyword evidence="5 6" id="KW-0472">Membrane</keyword>
<evidence type="ECO:0000313" key="8">
    <source>
        <dbReference type="Proteomes" id="UP000664417"/>
    </source>
</evidence>
<evidence type="ECO:0000256" key="3">
    <source>
        <dbReference type="ARBA" id="ARBA00022692"/>
    </source>
</evidence>
<feature type="transmembrane region" description="Helical" evidence="6">
    <location>
        <begin position="20"/>
        <end position="39"/>
    </location>
</feature>
<sequence>MQQSHVSPHSAAGAFKRHAATLAGLVIGFIFLYLAFAKVDLSEVWRQISNLALYQTLIATALTLSALLLRGLRWWYLFPRPHRRGELWQSIRALSIGYGVTNVASRLGEVVRVVSFYRRTDRDIGAVSATVVLDRILLDLSVFALLVGFSMTVFHERLTTLFPSAASALWALTGLIGLGLAGLFWTAAAPASLKKLVAFTGLPRFPAVWQRLENLIDQVSGGLTVMTSPSAYLGLFAVNTAAWGASILMLGYIMTLFGVAARPAEVLLIFAVSNLGMILPSPGGIGTYHYFTALGLTRLMGVDEVTASALAAYAHGISYISYSLFALVAWLIPGEKPAATAAASAELV</sequence>
<feature type="transmembrane region" description="Helical" evidence="6">
    <location>
        <begin position="266"/>
        <end position="291"/>
    </location>
</feature>
<evidence type="ECO:0000256" key="2">
    <source>
        <dbReference type="ARBA" id="ARBA00022475"/>
    </source>
</evidence>
<feature type="transmembrane region" description="Helical" evidence="6">
    <location>
        <begin position="311"/>
        <end position="332"/>
    </location>
</feature>
<dbReference type="PANTHER" id="PTHR39087:SF2">
    <property type="entry name" value="UPF0104 MEMBRANE PROTEIN MJ1595"/>
    <property type="match status" value="1"/>
</dbReference>
<dbReference type="EMBL" id="JAFREP010000016">
    <property type="protein sequence ID" value="MBO1320196.1"/>
    <property type="molecule type" value="Genomic_DNA"/>
</dbReference>
<name>A0A8J7U6B4_9BACT</name>
<comment type="subcellular location">
    <subcellularLocation>
        <location evidence="1">Cell membrane</location>
        <topology evidence="1">Multi-pass membrane protein</topology>
    </subcellularLocation>
</comment>
<comment type="caution">
    <text evidence="7">The sequence shown here is derived from an EMBL/GenBank/DDBJ whole genome shotgun (WGS) entry which is preliminary data.</text>
</comment>
<proteinExistence type="predicted"/>
<reference evidence="7" key="1">
    <citation type="submission" date="2021-03" db="EMBL/GenBank/DDBJ databases">
        <authorList>
            <person name="Wang G."/>
        </authorList>
    </citation>
    <scope>NUCLEOTIDE SEQUENCE</scope>
    <source>
        <strain evidence="7">KCTC 12899</strain>
    </source>
</reference>
<evidence type="ECO:0000256" key="4">
    <source>
        <dbReference type="ARBA" id="ARBA00022989"/>
    </source>
</evidence>
<dbReference type="AlphaFoldDB" id="A0A8J7U6B4"/>
<dbReference type="NCBIfam" id="TIGR00374">
    <property type="entry name" value="flippase-like domain"/>
    <property type="match status" value="1"/>
</dbReference>
<dbReference type="Proteomes" id="UP000664417">
    <property type="component" value="Unassembled WGS sequence"/>
</dbReference>